<feature type="repeat" description="PPR" evidence="2">
    <location>
        <begin position="448"/>
        <end position="478"/>
    </location>
</feature>
<dbReference type="PANTHER" id="PTHR47926:SF370">
    <property type="entry name" value="DYW DOMAIN-CONTAINING PROTEIN"/>
    <property type="match status" value="1"/>
</dbReference>
<gene>
    <name evidence="4" type="ORF">NE237_023283</name>
</gene>
<name>A0A9Q0HCM9_9MAGN</name>
<dbReference type="GO" id="GO:0008270">
    <property type="term" value="F:zinc ion binding"/>
    <property type="evidence" value="ECO:0007669"/>
    <property type="project" value="InterPro"/>
</dbReference>
<dbReference type="NCBIfam" id="TIGR00756">
    <property type="entry name" value="PPR"/>
    <property type="match status" value="8"/>
</dbReference>
<feature type="repeat" description="PPR" evidence="2">
    <location>
        <begin position="580"/>
        <end position="614"/>
    </location>
</feature>
<feature type="repeat" description="PPR" evidence="2">
    <location>
        <begin position="479"/>
        <end position="513"/>
    </location>
</feature>
<dbReference type="PANTHER" id="PTHR47926">
    <property type="entry name" value="PENTATRICOPEPTIDE REPEAT-CONTAINING PROTEIN"/>
    <property type="match status" value="1"/>
</dbReference>
<dbReference type="PROSITE" id="PS51375">
    <property type="entry name" value="PPR"/>
    <property type="match status" value="8"/>
</dbReference>
<organism evidence="4 5">
    <name type="scientific">Protea cynaroides</name>
    <dbReference type="NCBI Taxonomy" id="273540"/>
    <lineage>
        <taxon>Eukaryota</taxon>
        <taxon>Viridiplantae</taxon>
        <taxon>Streptophyta</taxon>
        <taxon>Embryophyta</taxon>
        <taxon>Tracheophyta</taxon>
        <taxon>Spermatophyta</taxon>
        <taxon>Magnoliopsida</taxon>
        <taxon>Proteales</taxon>
        <taxon>Proteaceae</taxon>
        <taxon>Protea</taxon>
    </lineage>
</organism>
<dbReference type="GO" id="GO:0003723">
    <property type="term" value="F:RNA binding"/>
    <property type="evidence" value="ECO:0007669"/>
    <property type="project" value="InterPro"/>
</dbReference>
<dbReference type="Gene3D" id="1.25.40.10">
    <property type="entry name" value="Tetratricopeptide repeat domain"/>
    <property type="match status" value="6"/>
</dbReference>
<keyword evidence="1" id="KW-0677">Repeat</keyword>
<dbReference type="InterPro" id="IPR011990">
    <property type="entry name" value="TPR-like_helical_dom_sf"/>
</dbReference>
<dbReference type="FunFam" id="1.25.40.10:FF:000682">
    <property type="entry name" value="Pentatricopeptide repeat-containing protein At3g16610"/>
    <property type="match status" value="1"/>
</dbReference>
<dbReference type="InterPro" id="IPR046848">
    <property type="entry name" value="E_motif"/>
</dbReference>
<dbReference type="Pfam" id="PF14432">
    <property type="entry name" value="DYW_deaminase"/>
    <property type="match status" value="1"/>
</dbReference>
<dbReference type="FunFam" id="1.25.40.10:FF:000366">
    <property type="entry name" value="Pentatricopeptide (PPR) repeat-containing protein"/>
    <property type="match status" value="1"/>
</dbReference>
<feature type="repeat" description="PPR" evidence="2">
    <location>
        <begin position="347"/>
        <end position="381"/>
    </location>
</feature>
<dbReference type="FunFam" id="1.25.40.10:FF:000442">
    <property type="entry name" value="Pentatricopeptide repeat-containing protein At3g49710"/>
    <property type="match status" value="1"/>
</dbReference>
<protein>
    <recommendedName>
        <fullName evidence="3">DYW domain-containing protein</fullName>
    </recommendedName>
</protein>
<proteinExistence type="predicted"/>
<evidence type="ECO:0000313" key="4">
    <source>
        <dbReference type="EMBL" id="KAJ4963344.1"/>
    </source>
</evidence>
<comment type="caution">
    <text evidence="4">The sequence shown here is derived from an EMBL/GenBank/DDBJ whole genome shotgun (WGS) entry which is preliminary data.</text>
</comment>
<dbReference type="EMBL" id="JAMYWD010000008">
    <property type="protein sequence ID" value="KAJ4963344.1"/>
    <property type="molecule type" value="Genomic_DNA"/>
</dbReference>
<evidence type="ECO:0000259" key="3">
    <source>
        <dbReference type="Pfam" id="PF14432"/>
    </source>
</evidence>
<dbReference type="AlphaFoldDB" id="A0A9Q0HCM9"/>
<dbReference type="Proteomes" id="UP001141806">
    <property type="component" value="Unassembled WGS sequence"/>
</dbReference>
<evidence type="ECO:0000256" key="2">
    <source>
        <dbReference type="PROSITE-ProRule" id="PRU00708"/>
    </source>
</evidence>
<evidence type="ECO:0000256" key="1">
    <source>
        <dbReference type="ARBA" id="ARBA00022737"/>
    </source>
</evidence>
<feature type="repeat" description="PPR" evidence="2">
    <location>
        <begin position="215"/>
        <end position="245"/>
    </location>
</feature>
<dbReference type="InterPro" id="IPR002885">
    <property type="entry name" value="PPR_rpt"/>
</dbReference>
<dbReference type="SUPFAM" id="SSF48452">
    <property type="entry name" value="TPR-like"/>
    <property type="match status" value="1"/>
</dbReference>
<reference evidence="4" key="1">
    <citation type="journal article" date="2023" name="Plant J.">
        <title>The genome of the king protea, Protea cynaroides.</title>
        <authorList>
            <person name="Chang J."/>
            <person name="Duong T.A."/>
            <person name="Schoeman C."/>
            <person name="Ma X."/>
            <person name="Roodt D."/>
            <person name="Barker N."/>
            <person name="Li Z."/>
            <person name="Van de Peer Y."/>
            <person name="Mizrachi E."/>
        </authorList>
    </citation>
    <scope>NUCLEOTIDE SEQUENCE</scope>
    <source>
        <tissue evidence="4">Young leaves</tissue>
    </source>
</reference>
<feature type="domain" description="DYW" evidence="3">
    <location>
        <begin position="809"/>
        <end position="878"/>
    </location>
</feature>
<dbReference type="FunFam" id="1.25.40.10:FF:000031">
    <property type="entry name" value="Pentatricopeptide repeat-containing protein mitochondrial"/>
    <property type="match status" value="1"/>
</dbReference>
<dbReference type="Pfam" id="PF13041">
    <property type="entry name" value="PPR_2"/>
    <property type="match status" value="5"/>
</dbReference>
<dbReference type="OrthoDB" id="185373at2759"/>
<dbReference type="FunFam" id="1.25.40.10:FF:000780">
    <property type="entry name" value="Pentatricopeptide repeat-containing protein isoform A"/>
    <property type="match status" value="1"/>
</dbReference>
<keyword evidence="5" id="KW-1185">Reference proteome</keyword>
<dbReference type="InterPro" id="IPR046960">
    <property type="entry name" value="PPR_At4g14850-like_plant"/>
</dbReference>
<dbReference type="Pfam" id="PF01535">
    <property type="entry name" value="PPR"/>
    <property type="match status" value="7"/>
</dbReference>
<evidence type="ECO:0000313" key="5">
    <source>
        <dbReference type="Proteomes" id="UP001141806"/>
    </source>
</evidence>
<sequence>MISLYLDSADKSYMIFSQKFYEAMKACGDLQSISNARKLHAHLISMGFGYSIFLQNHLLNMYSKCGSIEEARRVFSEIENPNVFSWNTMINGLADWGQLTEAMRLFEEMPDRDSVSWNSMMSGYLQNRQYEETLNVFISMTRDSYCRPDPFSFSCVMKACGSLQVLQFGSQVHGLAEKFDFGRDPFVETSVLDMYVKCGSMILADQVFHRLARPSIFCWNSMLFGYSKSSGVNKALQLFHQMPERDDVSWNTMISILSQHGFGVPALSIFIEMWNEGFRPNSMTYASVFSACTSILDLEWGRHLHARIVKYESGLDVYMGSGLIDMYAKCGCLKEAKRVFDNLLEHNEVSWTSLIGGYARSGYEEEALMLFNQMREVPVATDRFTLATVLGMCSSRKDISVGTQLHAYTTKIGLDSSVAVANALLTMYGKCGSVENANRVFHFMPARDIISWTAMISVFSQLGDVDRARAYFNEIPERNVITWNSMLATYLQYGFQEECLKLYTLMLREGVYPDWITFATVFGACAGAAMLRLGNQIIAQTTKFGFNFDVSVANSIVTMYSRCGRINEAREVFDSIINKDLVSWNAMMTGYAHNGQGKKVIEIFEEMLKLDMAPDHISYIAILSGCSHSGLISEGQYYFDFMIKDHGLCPRSEHFVCMIDLLGRAGFLEQAKNLIDNMPIKPSASIWGALLGACRIHGNTELAECAVKNLLELDPEDSGSYVLLANIYSDVGRLDGVSVVRKLMREKGIRKNPGCSWIEVDNRVHVFTVDDTNHPQINDVHRMLEDLIKKIEDTGNYVNKISTSRSQGYHSEKLAVAFGLISLPPWMPIHVMKNLRICPDCHIVIKLISLVTTRELIVRDANRFHHFKEGYCSCGDYWSFVYFISSASAQSLGDGFSKLYATEGLSGFYKGLFCFGVGIFHENSIVTFAPRSKLVMAAFAYQQMLSSSLGIDIVVSVHVIDRLCKSGTYHKCESPPCCEEAHELIPVVEEAVSGLADDSSVLE</sequence>
<feature type="repeat" description="PPR" evidence="2">
    <location>
        <begin position="246"/>
        <end position="280"/>
    </location>
</feature>
<dbReference type="GO" id="GO:0009451">
    <property type="term" value="P:RNA modification"/>
    <property type="evidence" value="ECO:0007669"/>
    <property type="project" value="InterPro"/>
</dbReference>
<dbReference type="InterPro" id="IPR032867">
    <property type="entry name" value="DYW_dom"/>
</dbReference>
<feature type="repeat" description="PPR" evidence="2">
    <location>
        <begin position="82"/>
        <end position="116"/>
    </location>
</feature>
<accession>A0A9Q0HCM9</accession>
<dbReference type="Pfam" id="PF20431">
    <property type="entry name" value="E_motif"/>
    <property type="match status" value="1"/>
</dbReference>
<feature type="repeat" description="PPR" evidence="2">
    <location>
        <begin position="549"/>
        <end position="579"/>
    </location>
</feature>